<protein>
    <submittedName>
        <fullName evidence="2">Cupin domain-containing protein</fullName>
    </submittedName>
</protein>
<comment type="caution">
    <text evidence="2">The sequence shown here is derived from an EMBL/GenBank/DDBJ whole genome shotgun (WGS) entry which is preliminary data.</text>
</comment>
<dbReference type="Pfam" id="PF07883">
    <property type="entry name" value="Cupin_2"/>
    <property type="match status" value="1"/>
</dbReference>
<dbReference type="OrthoDB" id="4227163at2"/>
<dbReference type="RefSeq" id="WP_092112320.1">
    <property type="nucleotide sequence ID" value="NZ_FOCN01000023.1"/>
</dbReference>
<name>A0A1H8L1K0_9MICO</name>
<proteinExistence type="predicted"/>
<sequence>MSVPPNQRPTETKPEEFYLPRGEGRRVWLNGDVYTLKVGGEQSRGALTLIEASVPPGGGPPPHTHDVEDEAFYVIDGVLEIMAEDNRYEAGPGDFVFIPRGTVHAFRNNGALPAKQLLIFTPGYYEGFFFEAGSPVIEGRQAPPRDPADDGRINDVGEKYGSVQVQFRPELFEAPTTE</sequence>
<dbReference type="Proteomes" id="UP000297654">
    <property type="component" value="Unassembled WGS sequence"/>
</dbReference>
<feature type="domain" description="Cupin type-2" evidence="1">
    <location>
        <begin position="53"/>
        <end position="120"/>
    </location>
</feature>
<dbReference type="InterPro" id="IPR014710">
    <property type="entry name" value="RmlC-like_jellyroll"/>
</dbReference>
<dbReference type="Gene3D" id="2.60.120.10">
    <property type="entry name" value="Jelly Rolls"/>
    <property type="match status" value="1"/>
</dbReference>
<dbReference type="SUPFAM" id="SSF51182">
    <property type="entry name" value="RmlC-like cupins"/>
    <property type="match status" value="1"/>
</dbReference>
<dbReference type="PANTHER" id="PTHR36440">
    <property type="entry name" value="PUTATIVE (AFU_ORTHOLOGUE AFUA_8G07350)-RELATED"/>
    <property type="match status" value="1"/>
</dbReference>
<organism evidence="2 3">
    <name type="scientific">Cryobacterium luteum</name>
    <dbReference type="NCBI Taxonomy" id="1424661"/>
    <lineage>
        <taxon>Bacteria</taxon>
        <taxon>Bacillati</taxon>
        <taxon>Actinomycetota</taxon>
        <taxon>Actinomycetes</taxon>
        <taxon>Micrococcales</taxon>
        <taxon>Microbacteriaceae</taxon>
        <taxon>Cryobacterium</taxon>
    </lineage>
</organism>
<dbReference type="InterPro" id="IPR013096">
    <property type="entry name" value="Cupin_2"/>
</dbReference>
<dbReference type="InterPro" id="IPR053146">
    <property type="entry name" value="QDO-like"/>
</dbReference>
<evidence type="ECO:0000313" key="3">
    <source>
        <dbReference type="Proteomes" id="UP000297654"/>
    </source>
</evidence>
<dbReference type="STRING" id="1424661.SAMN05216281_12324"/>
<accession>A0A1H8L1K0</accession>
<dbReference type="PANTHER" id="PTHR36440:SF1">
    <property type="entry name" value="PUTATIVE (AFU_ORTHOLOGUE AFUA_8G07350)-RELATED"/>
    <property type="match status" value="1"/>
</dbReference>
<dbReference type="InterPro" id="IPR011051">
    <property type="entry name" value="RmlC_Cupin_sf"/>
</dbReference>
<gene>
    <name evidence="2" type="ORF">E3O10_17790</name>
</gene>
<reference evidence="2 3" key="1">
    <citation type="submission" date="2019-03" db="EMBL/GenBank/DDBJ databases">
        <title>Genomics of glacier-inhabiting Cryobacterium strains.</title>
        <authorList>
            <person name="Liu Q."/>
            <person name="Xin Y.-H."/>
        </authorList>
    </citation>
    <scope>NUCLEOTIDE SEQUENCE [LARGE SCALE GENOMIC DNA]</scope>
    <source>
        <strain evidence="2 3">Hh15</strain>
    </source>
</reference>
<dbReference type="AlphaFoldDB" id="A0A1H8L1K0"/>
<dbReference type="EMBL" id="SOFF01000062">
    <property type="protein sequence ID" value="TFB82354.1"/>
    <property type="molecule type" value="Genomic_DNA"/>
</dbReference>
<evidence type="ECO:0000259" key="1">
    <source>
        <dbReference type="Pfam" id="PF07883"/>
    </source>
</evidence>
<evidence type="ECO:0000313" key="2">
    <source>
        <dbReference type="EMBL" id="TFB82354.1"/>
    </source>
</evidence>
<keyword evidence="3" id="KW-1185">Reference proteome</keyword>